<sequence length="263" mass="27544">MHTVTALLVAAAIVSPSISSGPEPDTGNGAITLPKAWKLWAKTVSATPGRARPAPARKVPAPVQKVEKTVDPDCAPTLDGFPQGSDDFYCGLIRPGGGAEVTSQMLAGQAVKELALPLPQVSTAPPRGRPGMVGIRQWFWLNGSGQWTTKSKRVQVGDVWAEVTASPRRLLISPGGGLPDIVCDGPGTPYDPHRPPQEQESGCTYLYERSSAGQPRNAYRVSVTVVWGATWRGSGGAGGPLAPISRSTSYALTVAEAQALVTD</sequence>
<dbReference type="Proteomes" id="UP000186096">
    <property type="component" value="Unassembled WGS sequence"/>
</dbReference>
<gene>
    <name evidence="1" type="ORF">SAMN05421833_12913</name>
</gene>
<dbReference type="AlphaFoldDB" id="A0A1N7GHJ8"/>
<evidence type="ECO:0000313" key="1">
    <source>
        <dbReference type="EMBL" id="SIS11999.1"/>
    </source>
</evidence>
<keyword evidence="2" id="KW-1185">Reference proteome</keyword>
<accession>A0A1N7GHJ8</accession>
<organism evidence="1 2">
    <name type="scientific">Microbispora rosea</name>
    <dbReference type="NCBI Taxonomy" id="58117"/>
    <lineage>
        <taxon>Bacteria</taxon>
        <taxon>Bacillati</taxon>
        <taxon>Actinomycetota</taxon>
        <taxon>Actinomycetes</taxon>
        <taxon>Streptosporangiales</taxon>
        <taxon>Streptosporangiaceae</taxon>
        <taxon>Microbispora</taxon>
    </lineage>
</organism>
<name>A0A1N7GHJ8_9ACTN</name>
<dbReference type="STRING" id="58117.SAMN05421833_12913"/>
<evidence type="ECO:0000313" key="2">
    <source>
        <dbReference type="Proteomes" id="UP000186096"/>
    </source>
</evidence>
<proteinExistence type="predicted"/>
<protein>
    <submittedName>
        <fullName evidence="1">Uncharacterized protein</fullName>
    </submittedName>
</protein>
<dbReference type="EMBL" id="FTNI01000029">
    <property type="protein sequence ID" value="SIS11999.1"/>
    <property type="molecule type" value="Genomic_DNA"/>
</dbReference>
<reference evidence="2" key="1">
    <citation type="submission" date="2017-01" db="EMBL/GenBank/DDBJ databases">
        <authorList>
            <person name="Varghese N."/>
            <person name="Submissions S."/>
        </authorList>
    </citation>
    <scope>NUCLEOTIDE SEQUENCE [LARGE SCALE GENOMIC DNA]</scope>
    <source>
        <strain evidence="2">ATCC 12950</strain>
    </source>
</reference>